<protein>
    <submittedName>
        <fullName evidence="2">von Willebrand factor type A domain protein</fullName>
    </submittedName>
</protein>
<organism evidence="2 3">
    <name type="scientific">Arenibacter algicola</name>
    <dbReference type="NCBI Taxonomy" id="616991"/>
    <lineage>
        <taxon>Bacteria</taxon>
        <taxon>Pseudomonadati</taxon>
        <taxon>Bacteroidota</taxon>
        <taxon>Flavobacteriia</taxon>
        <taxon>Flavobacteriales</taxon>
        <taxon>Flavobacteriaceae</taxon>
        <taxon>Arenibacter</taxon>
    </lineage>
</organism>
<gene>
    <name evidence="2" type="ORF">AREALGSMS7_04289</name>
</gene>
<reference evidence="2 3" key="1">
    <citation type="submission" date="2017-07" db="EMBL/GenBank/DDBJ databases">
        <title>Genome Sequence of Arenibacter algicola Strain SMS7 Isolated from a culture of the Diatom Skeletonema marinoi.</title>
        <authorList>
            <person name="Topel M."/>
            <person name="Pinder M.I.M."/>
            <person name="Johansson O.N."/>
            <person name="Kourtchenko O."/>
            <person name="Godhe A."/>
            <person name="Clarke A.K."/>
        </authorList>
    </citation>
    <scope>NUCLEOTIDE SEQUENCE [LARGE SCALE GENOMIC DNA]</scope>
    <source>
        <strain evidence="2 3">SMS7</strain>
    </source>
</reference>
<evidence type="ECO:0000313" key="2">
    <source>
        <dbReference type="EMBL" id="ASO07691.1"/>
    </source>
</evidence>
<dbReference type="CDD" id="cd00198">
    <property type="entry name" value="vWFA"/>
    <property type="match status" value="1"/>
</dbReference>
<dbReference type="InterPro" id="IPR002035">
    <property type="entry name" value="VWF_A"/>
</dbReference>
<dbReference type="InterPro" id="IPR036465">
    <property type="entry name" value="vWFA_dom_sf"/>
</dbReference>
<proteinExistence type="predicted"/>
<dbReference type="SUPFAM" id="SSF53300">
    <property type="entry name" value="vWA-like"/>
    <property type="match status" value="1"/>
</dbReference>
<dbReference type="AlphaFoldDB" id="A0A221V3I3"/>
<feature type="domain" description="VWFA" evidence="1">
    <location>
        <begin position="190"/>
        <end position="288"/>
    </location>
</feature>
<dbReference type="eggNOG" id="COG4867">
    <property type="taxonomic scope" value="Bacteria"/>
</dbReference>
<dbReference type="Proteomes" id="UP000204551">
    <property type="component" value="Chromosome"/>
</dbReference>
<dbReference type="Pfam" id="PF13519">
    <property type="entry name" value="VWA_2"/>
    <property type="match status" value="1"/>
</dbReference>
<name>A0A221V3I3_9FLAO</name>
<dbReference type="STRING" id="616991.GCA_000733925_02474"/>
<dbReference type="KEGG" id="aalg:AREALGSMS7_04289"/>
<dbReference type="Gene3D" id="3.40.50.410">
    <property type="entry name" value="von Willebrand factor, type A domain"/>
    <property type="match status" value="1"/>
</dbReference>
<dbReference type="EMBL" id="CP022515">
    <property type="protein sequence ID" value="ASO07691.1"/>
    <property type="molecule type" value="Genomic_DNA"/>
</dbReference>
<evidence type="ECO:0000259" key="1">
    <source>
        <dbReference type="Pfam" id="PF13519"/>
    </source>
</evidence>
<dbReference type="RefSeq" id="WP_093979908.1">
    <property type="nucleotide sequence ID" value="NZ_CP022515.1"/>
</dbReference>
<accession>A0A221V3I3</accession>
<evidence type="ECO:0000313" key="3">
    <source>
        <dbReference type="Proteomes" id="UP000204551"/>
    </source>
</evidence>
<sequence length="380" mass="43443">MAINKRKGFRFSNYEAPEQTPFEKLFDIFKELITHTSGDVDEALDWLRELDKEYELADENYTIDDFIEDLKAKGFLREEPKDGDGDGSGGQKADLSITAKMERIIRQAALNQIFGKIKRSGSGNHKTGLSGRGDEHMGEFREYRFGDSLERISMTESLKNAQINHGIGNFHLSEEDLVVEDTQFKAQMSTVLMIDISHSMILYGEDRITPAKKVAMALAELITTRYPKDTLEILVFGNDAWPIPIKDLPYLKVGPYHTNTVAGLQLAMDMLRRKRNTNKQIFMITDGKPSCIRLADGTYYKNSVGLDDYIVEKCYNMARQARKLHIPITTFMIAKDPYLTQFVRHFTEANKGKAFFTGLKGLGEMIFEDYEQNRRKRLKG</sequence>